<dbReference type="EMBL" id="CP003345">
    <property type="protein sequence ID" value="AFM04443.1"/>
    <property type="molecule type" value="Genomic_DNA"/>
</dbReference>
<name>I4AKF8_BERLS</name>
<evidence type="ECO:0000313" key="3">
    <source>
        <dbReference type="Proteomes" id="UP000006054"/>
    </source>
</evidence>
<organism evidence="2 3">
    <name type="scientific">Bernardetia litoralis (strain ATCC 23117 / DSM 6794 / NBRC 15988 / NCIMB 1366 / Fx l1 / Sio-4)</name>
    <name type="common">Flexibacter litoralis</name>
    <dbReference type="NCBI Taxonomy" id="880071"/>
    <lineage>
        <taxon>Bacteria</taxon>
        <taxon>Pseudomonadati</taxon>
        <taxon>Bacteroidota</taxon>
        <taxon>Cytophagia</taxon>
        <taxon>Cytophagales</taxon>
        <taxon>Bernardetiaceae</taxon>
        <taxon>Bernardetia</taxon>
    </lineage>
</organism>
<evidence type="ECO:0000313" key="2">
    <source>
        <dbReference type="EMBL" id="AFM04443.1"/>
    </source>
</evidence>
<evidence type="ECO:0000256" key="1">
    <source>
        <dbReference type="SAM" id="SignalP"/>
    </source>
</evidence>
<sequence length="209" mass="23553" precursor="true">MKNIFFIIISFSILFLSACTSSNLEKENTDTFIIKENSKISKEDALIQPNKIAKEDIKKMKYEDLMEEMQGGIVNVKIDDEDFAEKDYIFETLRNENTVEYDEALKTATIMVANYQNTNTNLVITAIGDKKGNFPIISSSQRSATVTFYYNNGLANIGGSLKEGVLNIDIFDEEKGYARGRIEGKTEEGSSMKATFEIRAERQSSSIQN</sequence>
<dbReference type="AlphaFoldDB" id="I4AKF8"/>
<reference evidence="3" key="1">
    <citation type="submission" date="2012-06" db="EMBL/GenBank/DDBJ databases">
        <title>The complete genome of Flexibacter litoralis DSM 6794.</title>
        <authorList>
            <person name="Lucas S."/>
            <person name="Copeland A."/>
            <person name="Lapidus A."/>
            <person name="Glavina del Rio T."/>
            <person name="Dalin E."/>
            <person name="Tice H."/>
            <person name="Bruce D."/>
            <person name="Goodwin L."/>
            <person name="Pitluck S."/>
            <person name="Peters L."/>
            <person name="Ovchinnikova G."/>
            <person name="Lu M."/>
            <person name="Kyrpides N."/>
            <person name="Mavromatis K."/>
            <person name="Ivanova N."/>
            <person name="Brettin T."/>
            <person name="Detter J.C."/>
            <person name="Han C."/>
            <person name="Larimer F."/>
            <person name="Land M."/>
            <person name="Hauser L."/>
            <person name="Markowitz V."/>
            <person name="Cheng J.-F."/>
            <person name="Hugenholtz P."/>
            <person name="Woyke T."/>
            <person name="Wu D."/>
            <person name="Spring S."/>
            <person name="Lang E."/>
            <person name="Kopitz M."/>
            <person name="Brambilla E."/>
            <person name="Klenk H.-P."/>
            <person name="Eisen J.A."/>
        </authorList>
    </citation>
    <scope>NUCLEOTIDE SEQUENCE [LARGE SCALE GENOMIC DNA]</scope>
    <source>
        <strain evidence="3">ATCC 23117 / DSM 6794 / NBRC 15988 / NCIMB 1366 / Sio-4</strain>
    </source>
</reference>
<evidence type="ECO:0008006" key="4">
    <source>
        <dbReference type="Google" id="ProtNLM"/>
    </source>
</evidence>
<proteinExistence type="predicted"/>
<keyword evidence="1" id="KW-0732">Signal</keyword>
<dbReference type="RefSeq" id="WP_014797890.1">
    <property type="nucleotide sequence ID" value="NC_018018.1"/>
</dbReference>
<dbReference type="HOGENOM" id="CLU_1313891_0_0_10"/>
<gene>
    <name evidence="2" type="ordered locus">Fleli_2060</name>
</gene>
<dbReference type="PROSITE" id="PS51257">
    <property type="entry name" value="PROKAR_LIPOPROTEIN"/>
    <property type="match status" value="1"/>
</dbReference>
<dbReference type="KEGG" id="fli:Fleli_2060"/>
<keyword evidence="3" id="KW-1185">Reference proteome</keyword>
<accession>I4AKF8</accession>
<feature type="signal peptide" evidence="1">
    <location>
        <begin position="1"/>
        <end position="18"/>
    </location>
</feature>
<protein>
    <recommendedName>
        <fullName evidence="4">Lipoprotein</fullName>
    </recommendedName>
</protein>
<feature type="chain" id="PRO_5003685401" description="Lipoprotein" evidence="1">
    <location>
        <begin position="19"/>
        <end position="209"/>
    </location>
</feature>
<dbReference type="Proteomes" id="UP000006054">
    <property type="component" value="Chromosome"/>
</dbReference>